<name>A0A9D2SZB4_9FIRM</name>
<evidence type="ECO:0000313" key="3">
    <source>
        <dbReference type="Proteomes" id="UP000823894"/>
    </source>
</evidence>
<reference evidence="2" key="1">
    <citation type="journal article" date="2021" name="PeerJ">
        <title>Extensive microbial diversity within the chicken gut microbiome revealed by metagenomics and culture.</title>
        <authorList>
            <person name="Gilroy R."/>
            <person name="Ravi A."/>
            <person name="Getino M."/>
            <person name="Pursley I."/>
            <person name="Horton D.L."/>
            <person name="Alikhan N.F."/>
            <person name="Baker D."/>
            <person name="Gharbi K."/>
            <person name="Hall N."/>
            <person name="Watson M."/>
            <person name="Adriaenssens E.M."/>
            <person name="Foster-Nyarko E."/>
            <person name="Jarju S."/>
            <person name="Secka A."/>
            <person name="Antonio M."/>
            <person name="Oren A."/>
            <person name="Chaudhuri R.R."/>
            <person name="La Ragione R."/>
            <person name="Hildebrand F."/>
            <person name="Pallen M.J."/>
        </authorList>
    </citation>
    <scope>NUCLEOTIDE SEQUENCE</scope>
    <source>
        <strain evidence="2">ChiGjej1B1-1692</strain>
    </source>
</reference>
<feature type="transmembrane region" description="Helical" evidence="1">
    <location>
        <begin position="37"/>
        <end position="55"/>
    </location>
</feature>
<sequence>MDNSSKTEKYPDIEYVLHIYDTIWDYYKKSLDERTQLFNNYIVFVGIPISAVGIIAERLGENIANFIQEIIGILILILLIGIVIFLMYIKESAVSRKYLTRIEVITDFLIERYDSDSDGLFSRLYGLDDLFHPETTAMNIRLGKGLILPIINSGIMVGIFYLLAEYHLNAVQMALIFVISLAIQIIVFVAVYRTPDSRKR</sequence>
<gene>
    <name evidence="2" type="ORF">H9757_11395</name>
</gene>
<organism evidence="2 3">
    <name type="scientific">Candidatus Mediterraneibacter faecigallinarum</name>
    <dbReference type="NCBI Taxonomy" id="2838669"/>
    <lineage>
        <taxon>Bacteria</taxon>
        <taxon>Bacillati</taxon>
        <taxon>Bacillota</taxon>
        <taxon>Clostridia</taxon>
        <taxon>Lachnospirales</taxon>
        <taxon>Lachnospiraceae</taxon>
        <taxon>Mediterraneibacter</taxon>
    </lineage>
</organism>
<evidence type="ECO:0000256" key="1">
    <source>
        <dbReference type="SAM" id="Phobius"/>
    </source>
</evidence>
<proteinExistence type="predicted"/>
<dbReference type="EMBL" id="DWWK01000189">
    <property type="protein sequence ID" value="HJC39646.1"/>
    <property type="molecule type" value="Genomic_DNA"/>
</dbReference>
<keyword evidence="1" id="KW-0472">Membrane</keyword>
<feature type="transmembrane region" description="Helical" evidence="1">
    <location>
        <begin position="67"/>
        <end position="89"/>
    </location>
</feature>
<evidence type="ECO:0000313" key="2">
    <source>
        <dbReference type="EMBL" id="HJC39646.1"/>
    </source>
</evidence>
<accession>A0A9D2SZB4</accession>
<keyword evidence="1" id="KW-1133">Transmembrane helix</keyword>
<protein>
    <submittedName>
        <fullName evidence="2">Uncharacterized protein</fullName>
    </submittedName>
</protein>
<feature type="transmembrane region" description="Helical" evidence="1">
    <location>
        <begin position="146"/>
        <end position="164"/>
    </location>
</feature>
<dbReference type="AlphaFoldDB" id="A0A9D2SZB4"/>
<comment type="caution">
    <text evidence="2">The sequence shown here is derived from an EMBL/GenBank/DDBJ whole genome shotgun (WGS) entry which is preliminary data.</text>
</comment>
<feature type="transmembrane region" description="Helical" evidence="1">
    <location>
        <begin position="170"/>
        <end position="192"/>
    </location>
</feature>
<dbReference type="Proteomes" id="UP000823894">
    <property type="component" value="Unassembled WGS sequence"/>
</dbReference>
<reference evidence="2" key="2">
    <citation type="submission" date="2021-04" db="EMBL/GenBank/DDBJ databases">
        <authorList>
            <person name="Gilroy R."/>
        </authorList>
    </citation>
    <scope>NUCLEOTIDE SEQUENCE</scope>
    <source>
        <strain evidence="2">ChiGjej1B1-1692</strain>
    </source>
</reference>
<keyword evidence="1" id="KW-0812">Transmembrane</keyword>